<name>A0A6P1W534_9BACT</name>
<protein>
    <submittedName>
        <fullName evidence="3">PQQ-binding-like beta-propeller repeat protein</fullName>
    </submittedName>
</protein>
<reference evidence="3 4" key="1">
    <citation type="submission" date="2019-11" db="EMBL/GenBank/DDBJ databases">
        <title>Spirosoma endbachense sp. nov., isolated from a natural salt meadow.</title>
        <authorList>
            <person name="Rojas J."/>
            <person name="Ambika Manirajan B."/>
            <person name="Ratering S."/>
            <person name="Suarez C."/>
            <person name="Geissler-Plaum R."/>
            <person name="Schnell S."/>
        </authorList>
    </citation>
    <scope>NUCLEOTIDE SEQUENCE [LARGE SCALE GENOMIC DNA]</scope>
    <source>
        <strain evidence="3 4">I-24</strain>
    </source>
</reference>
<feature type="chain" id="PRO_5026664204" evidence="1">
    <location>
        <begin position="20"/>
        <end position="327"/>
    </location>
</feature>
<proteinExistence type="predicted"/>
<feature type="domain" description="Pyrrolo-quinoline quinone repeat" evidence="2">
    <location>
        <begin position="172"/>
        <end position="246"/>
    </location>
</feature>
<dbReference type="Gene3D" id="2.130.10.10">
    <property type="entry name" value="YVTN repeat-like/Quinoprotein amine dehydrogenase"/>
    <property type="match status" value="1"/>
</dbReference>
<dbReference type="RefSeq" id="WP_162390385.1">
    <property type="nucleotide sequence ID" value="NZ_CP045997.1"/>
</dbReference>
<keyword evidence="1" id="KW-0732">Signal</keyword>
<dbReference type="EMBL" id="CP045997">
    <property type="protein sequence ID" value="QHV99994.1"/>
    <property type="molecule type" value="Genomic_DNA"/>
</dbReference>
<dbReference type="SUPFAM" id="SSF50998">
    <property type="entry name" value="Quinoprotein alcohol dehydrogenase-like"/>
    <property type="match status" value="1"/>
</dbReference>
<feature type="signal peptide" evidence="1">
    <location>
        <begin position="1"/>
        <end position="19"/>
    </location>
</feature>
<evidence type="ECO:0000313" key="3">
    <source>
        <dbReference type="EMBL" id="QHV99994.1"/>
    </source>
</evidence>
<evidence type="ECO:0000313" key="4">
    <source>
        <dbReference type="Proteomes" id="UP000464577"/>
    </source>
</evidence>
<dbReference type="InterPro" id="IPR015943">
    <property type="entry name" value="WD40/YVTN_repeat-like_dom_sf"/>
</dbReference>
<dbReference type="Pfam" id="PF13360">
    <property type="entry name" value="PQQ_2"/>
    <property type="match status" value="1"/>
</dbReference>
<sequence>MKTCFTCLVLCLMSLAVGAQVAQLPGKGLSQHPFLYAGEWDYRNPMQTLWVVRDGKVAWSYGIPIKAPNGELQELGDAHMLSNGNILFSRKVGASEITPDKKIVWNYEAPPKCEIHTTQPIGKDRVMLMQNGNPAKLLIINKVTGKTEKELIIPTSRPDSPHGQFRHVRMTRAGTFLVAHMEGKVVEYDSAGKVLWSVDVPSPWAAVRLKNGNTMISGDASRYAREVNPKGETVWEFTQKDLPGFSLFNVQEVNRLANGNTVICSWCANGIKDAKDWPGSVQVFEVTPDKKIVWALSSWQAPADLGPASAIQLLDEPGIVENGDLQR</sequence>
<dbReference type="InterPro" id="IPR002372">
    <property type="entry name" value="PQQ_rpt_dom"/>
</dbReference>
<dbReference type="KEGG" id="senf:GJR95_35470"/>
<accession>A0A6P1W534</accession>
<gene>
    <name evidence="3" type="ORF">GJR95_35470</name>
</gene>
<dbReference type="Proteomes" id="UP000464577">
    <property type="component" value="Chromosome"/>
</dbReference>
<dbReference type="AlphaFoldDB" id="A0A6P1W534"/>
<organism evidence="3 4">
    <name type="scientific">Spirosoma endbachense</name>
    <dbReference type="NCBI Taxonomy" id="2666025"/>
    <lineage>
        <taxon>Bacteria</taxon>
        <taxon>Pseudomonadati</taxon>
        <taxon>Bacteroidota</taxon>
        <taxon>Cytophagia</taxon>
        <taxon>Cytophagales</taxon>
        <taxon>Cytophagaceae</taxon>
        <taxon>Spirosoma</taxon>
    </lineage>
</organism>
<evidence type="ECO:0000259" key="2">
    <source>
        <dbReference type="Pfam" id="PF13360"/>
    </source>
</evidence>
<evidence type="ECO:0000256" key="1">
    <source>
        <dbReference type="SAM" id="SignalP"/>
    </source>
</evidence>
<dbReference type="InterPro" id="IPR011047">
    <property type="entry name" value="Quinoprotein_ADH-like_sf"/>
</dbReference>
<keyword evidence="4" id="KW-1185">Reference proteome</keyword>